<accession>A0A2K3NIP7</accession>
<gene>
    <name evidence="2" type="ORF">L195_g026214</name>
</gene>
<dbReference type="AlphaFoldDB" id="A0A2K3NIP7"/>
<protein>
    <submittedName>
        <fullName evidence="2">Uncharacterized protein</fullName>
    </submittedName>
</protein>
<feature type="region of interest" description="Disordered" evidence="1">
    <location>
        <begin position="1"/>
        <end position="32"/>
    </location>
</feature>
<reference evidence="2 3" key="2">
    <citation type="journal article" date="2017" name="Front. Plant Sci.">
        <title>Gene Classification and Mining of Molecular Markers Useful in Red Clover (Trifolium pratense) Breeding.</title>
        <authorList>
            <person name="Istvanek J."/>
            <person name="Dluhosova J."/>
            <person name="Dluhos P."/>
            <person name="Patkova L."/>
            <person name="Nedelnik J."/>
            <person name="Repkova J."/>
        </authorList>
    </citation>
    <scope>NUCLEOTIDE SEQUENCE [LARGE SCALE GENOMIC DNA]</scope>
    <source>
        <strain evidence="3">cv. Tatra</strain>
        <tissue evidence="2">Young leaves</tissue>
    </source>
</reference>
<dbReference type="EMBL" id="ASHM01021947">
    <property type="protein sequence ID" value="PNY02893.1"/>
    <property type="molecule type" value="Genomic_DNA"/>
</dbReference>
<evidence type="ECO:0000313" key="3">
    <source>
        <dbReference type="Proteomes" id="UP000236291"/>
    </source>
</evidence>
<organism evidence="2 3">
    <name type="scientific">Trifolium pratense</name>
    <name type="common">Red clover</name>
    <dbReference type="NCBI Taxonomy" id="57577"/>
    <lineage>
        <taxon>Eukaryota</taxon>
        <taxon>Viridiplantae</taxon>
        <taxon>Streptophyta</taxon>
        <taxon>Embryophyta</taxon>
        <taxon>Tracheophyta</taxon>
        <taxon>Spermatophyta</taxon>
        <taxon>Magnoliopsida</taxon>
        <taxon>eudicotyledons</taxon>
        <taxon>Gunneridae</taxon>
        <taxon>Pentapetalae</taxon>
        <taxon>rosids</taxon>
        <taxon>fabids</taxon>
        <taxon>Fabales</taxon>
        <taxon>Fabaceae</taxon>
        <taxon>Papilionoideae</taxon>
        <taxon>50 kb inversion clade</taxon>
        <taxon>NPAAA clade</taxon>
        <taxon>Hologalegina</taxon>
        <taxon>IRL clade</taxon>
        <taxon>Trifolieae</taxon>
        <taxon>Trifolium</taxon>
    </lineage>
</organism>
<proteinExistence type="predicted"/>
<evidence type="ECO:0000256" key="1">
    <source>
        <dbReference type="SAM" id="MobiDB-lite"/>
    </source>
</evidence>
<reference evidence="2 3" key="1">
    <citation type="journal article" date="2014" name="Am. J. Bot.">
        <title>Genome assembly and annotation for red clover (Trifolium pratense; Fabaceae).</title>
        <authorList>
            <person name="Istvanek J."/>
            <person name="Jaros M."/>
            <person name="Krenek A."/>
            <person name="Repkova J."/>
        </authorList>
    </citation>
    <scope>NUCLEOTIDE SEQUENCE [LARGE SCALE GENOMIC DNA]</scope>
    <source>
        <strain evidence="3">cv. Tatra</strain>
        <tissue evidence="2">Young leaves</tissue>
    </source>
</reference>
<name>A0A2K3NIP7_TRIPR</name>
<sequence length="119" mass="13248">MSFNASWTKQLGLRPNEPWGKREGGEKGAREREKELEIKEESLIIIDLSFLDWLLRHAQLSVSSPAPCAANLRHGQFCSRSAGVFPDFCAMRSSQQTGKSTVDLKVDVLTAFAPGTYFT</sequence>
<evidence type="ECO:0000313" key="2">
    <source>
        <dbReference type="EMBL" id="PNY02893.1"/>
    </source>
</evidence>
<dbReference type="Proteomes" id="UP000236291">
    <property type="component" value="Unassembled WGS sequence"/>
</dbReference>
<comment type="caution">
    <text evidence="2">The sequence shown here is derived from an EMBL/GenBank/DDBJ whole genome shotgun (WGS) entry which is preliminary data.</text>
</comment>
<feature type="compositionally biased region" description="Basic and acidic residues" evidence="1">
    <location>
        <begin position="19"/>
        <end position="32"/>
    </location>
</feature>